<dbReference type="InterPro" id="IPR014284">
    <property type="entry name" value="RNA_pol_sigma-70_dom"/>
</dbReference>
<keyword evidence="12" id="KW-1185">Reference proteome</keyword>
<keyword evidence="2" id="KW-0805">Transcription regulation</keyword>
<dbReference type="SUPFAM" id="SSF88659">
    <property type="entry name" value="Sigma3 and sigma4 domains of RNA polymerase sigma factors"/>
    <property type="match status" value="1"/>
</dbReference>
<evidence type="ECO:0000313" key="8">
    <source>
        <dbReference type="EMBL" id="ODR47984.1"/>
    </source>
</evidence>
<evidence type="ECO:0000313" key="11">
    <source>
        <dbReference type="Proteomes" id="UP000094271"/>
    </source>
</evidence>
<dbReference type="SUPFAM" id="SSF88946">
    <property type="entry name" value="Sigma2 domain of RNA polymerase sigma factors"/>
    <property type="match status" value="1"/>
</dbReference>
<protein>
    <submittedName>
        <fullName evidence="7">RNA polymerase sigma factor YlaC</fullName>
    </submittedName>
</protein>
<dbReference type="NCBIfam" id="TIGR02937">
    <property type="entry name" value="sigma70-ECF"/>
    <property type="match status" value="1"/>
</dbReference>
<organism evidence="7 10">
    <name type="scientific">Eisenbergiella tayi</name>
    <dbReference type="NCBI Taxonomy" id="1432052"/>
    <lineage>
        <taxon>Bacteria</taxon>
        <taxon>Bacillati</taxon>
        <taxon>Bacillota</taxon>
        <taxon>Clostridia</taxon>
        <taxon>Lachnospirales</taxon>
        <taxon>Lachnospiraceae</taxon>
        <taxon>Eisenbergiella</taxon>
    </lineage>
</organism>
<evidence type="ECO:0000313" key="10">
    <source>
        <dbReference type="Proteomes" id="UP000094067"/>
    </source>
</evidence>
<sequence length="171" mass="20542">MQEQNEIEGLYRKYYADVYRYLLSMCRNTHTAEDLSQNTFLKVISGIRGFRGSCSIKTWIFAIARHEYYHWLRANPPTEELKEVVSHETGISEQWENREQAAEIFNYINVQEEPHRSLLILRLVNEFSFREIGLILQKTENWARVTFMRDKCRLIRYLEEKENKSQGKENK</sequence>
<evidence type="ECO:0000256" key="5">
    <source>
        <dbReference type="ARBA" id="ARBA00023163"/>
    </source>
</evidence>
<proteinExistence type="inferred from homology"/>
<evidence type="ECO:0000259" key="6">
    <source>
        <dbReference type="Pfam" id="PF04542"/>
    </source>
</evidence>
<dbReference type="Gene3D" id="1.10.1740.10">
    <property type="match status" value="1"/>
</dbReference>
<dbReference type="PANTHER" id="PTHR43133">
    <property type="entry name" value="RNA POLYMERASE ECF-TYPE SIGMA FACTO"/>
    <property type="match status" value="1"/>
</dbReference>
<reference evidence="9 12" key="2">
    <citation type="submission" date="2016-08" db="EMBL/GenBank/DDBJ databases">
        <title>Characterization of Isolates of Eisenbergiella tayi Derived from Blood Cultures, Using Whole Genome Sequencing.</title>
        <authorList>
            <person name="Bernier A.-M."/>
            <person name="Burdz T."/>
            <person name="Wiebe D."/>
            <person name="Bernard K."/>
        </authorList>
    </citation>
    <scope>NUCLEOTIDE SEQUENCE [LARGE SCALE GENOMIC DNA]</scope>
    <source>
        <strain evidence="9 12">NML120146</strain>
    </source>
</reference>
<comment type="similarity">
    <text evidence="1">Belongs to the sigma-70 factor family. ECF subfamily.</text>
</comment>
<keyword evidence="4" id="KW-0238">DNA-binding</keyword>
<evidence type="ECO:0000256" key="2">
    <source>
        <dbReference type="ARBA" id="ARBA00023015"/>
    </source>
</evidence>
<dbReference type="EMBL" id="MCGH01000001">
    <property type="protein sequence ID" value="ODM08941.1"/>
    <property type="molecule type" value="Genomic_DNA"/>
</dbReference>
<evidence type="ECO:0000313" key="12">
    <source>
        <dbReference type="Proteomes" id="UP000094869"/>
    </source>
</evidence>
<dbReference type="Proteomes" id="UP000094271">
    <property type="component" value="Unassembled WGS sequence"/>
</dbReference>
<keyword evidence="5" id="KW-0804">Transcription</keyword>
<evidence type="ECO:0000313" key="9">
    <source>
        <dbReference type="EMBL" id="ODR59756.1"/>
    </source>
</evidence>
<accession>A0A1E3AKK0</accession>
<dbReference type="InterPro" id="IPR007627">
    <property type="entry name" value="RNA_pol_sigma70_r2"/>
</dbReference>
<feature type="domain" description="RNA polymerase sigma-70 region 2" evidence="6">
    <location>
        <begin position="10"/>
        <end position="74"/>
    </location>
</feature>
<dbReference type="Proteomes" id="UP000094067">
    <property type="component" value="Unassembled WGS sequence"/>
</dbReference>
<dbReference type="InterPro" id="IPR013325">
    <property type="entry name" value="RNA_pol_sigma_r2"/>
</dbReference>
<dbReference type="EMBL" id="MEHA01000018">
    <property type="protein sequence ID" value="ODR47984.1"/>
    <property type="molecule type" value="Genomic_DNA"/>
</dbReference>
<dbReference type="Pfam" id="PF04542">
    <property type="entry name" value="Sigma70_r2"/>
    <property type="match status" value="1"/>
</dbReference>
<dbReference type="GO" id="GO:0006352">
    <property type="term" value="P:DNA-templated transcription initiation"/>
    <property type="evidence" value="ECO:0007669"/>
    <property type="project" value="InterPro"/>
</dbReference>
<evidence type="ECO:0000256" key="1">
    <source>
        <dbReference type="ARBA" id="ARBA00010641"/>
    </source>
</evidence>
<dbReference type="Proteomes" id="UP000094869">
    <property type="component" value="Unassembled WGS sequence"/>
</dbReference>
<evidence type="ECO:0000313" key="7">
    <source>
        <dbReference type="EMBL" id="ODM08941.1"/>
    </source>
</evidence>
<dbReference type="OrthoDB" id="9795666at2"/>
<dbReference type="PANTHER" id="PTHR43133:SF52">
    <property type="entry name" value="ECF RNA POLYMERASE SIGMA FACTOR SIGL"/>
    <property type="match status" value="1"/>
</dbReference>
<dbReference type="GO" id="GO:0003677">
    <property type="term" value="F:DNA binding"/>
    <property type="evidence" value="ECO:0007669"/>
    <property type="project" value="UniProtKB-KW"/>
</dbReference>
<dbReference type="EMBL" id="MEHD01000014">
    <property type="protein sequence ID" value="ODR59756.1"/>
    <property type="molecule type" value="Genomic_DNA"/>
</dbReference>
<evidence type="ECO:0000256" key="3">
    <source>
        <dbReference type="ARBA" id="ARBA00023082"/>
    </source>
</evidence>
<keyword evidence="3" id="KW-0731">Sigma factor</keyword>
<gene>
    <name evidence="7" type="primary">ylaC_2</name>
    <name evidence="8" type="ORF">BEI59_21705</name>
    <name evidence="7" type="ORF">BEI61_00570</name>
    <name evidence="9" type="ORF">BEI63_06255</name>
</gene>
<comment type="caution">
    <text evidence="7">The sequence shown here is derived from an EMBL/GenBank/DDBJ whole genome shotgun (WGS) entry which is preliminary data.</text>
</comment>
<reference evidence="7 10" key="1">
    <citation type="submission" date="2016-07" db="EMBL/GenBank/DDBJ databases">
        <title>Characterization of isolates of Eisenbergiella tayi derived from blood cultures, using whole genome sequencing.</title>
        <authorList>
            <person name="Burdz T."/>
            <person name="Wiebe D."/>
            <person name="Huynh C."/>
            <person name="Bernard K."/>
        </authorList>
    </citation>
    <scope>NUCLEOTIDE SEQUENCE [LARGE SCALE GENOMIC DNA]</scope>
    <source>
        <strain evidence="7 10">NML 110608</strain>
    </source>
</reference>
<dbReference type="InterPro" id="IPR013324">
    <property type="entry name" value="RNA_pol_sigma_r3/r4-like"/>
</dbReference>
<dbReference type="AlphaFoldDB" id="A0A1E3AKK0"/>
<dbReference type="GO" id="GO:0016987">
    <property type="term" value="F:sigma factor activity"/>
    <property type="evidence" value="ECO:0007669"/>
    <property type="project" value="UniProtKB-KW"/>
</dbReference>
<evidence type="ECO:0000256" key="4">
    <source>
        <dbReference type="ARBA" id="ARBA00023125"/>
    </source>
</evidence>
<dbReference type="RefSeq" id="WP_069151159.1">
    <property type="nucleotide sequence ID" value="NZ_DBFYTW010000142.1"/>
</dbReference>
<reference evidence="8 11" key="3">
    <citation type="submission" date="2016-08" db="EMBL/GenBank/DDBJ databases">
        <authorList>
            <person name="Seilhamer J.J."/>
        </authorList>
    </citation>
    <scope>NUCLEOTIDE SEQUENCE [LARGE SCALE GENOMIC DNA]</scope>
    <source>
        <strain evidence="8 11">NML150140-1</strain>
    </source>
</reference>
<name>A0A1E3AKK0_9FIRM</name>
<dbReference type="InterPro" id="IPR039425">
    <property type="entry name" value="RNA_pol_sigma-70-like"/>
</dbReference>